<dbReference type="EMBL" id="CP017415">
    <property type="protein sequence ID" value="AOU99092.1"/>
    <property type="molecule type" value="Genomic_DNA"/>
</dbReference>
<dbReference type="GO" id="GO:0016491">
    <property type="term" value="F:oxidoreductase activity"/>
    <property type="evidence" value="ECO:0007669"/>
    <property type="project" value="InterPro"/>
</dbReference>
<dbReference type="InterPro" id="IPR036249">
    <property type="entry name" value="Thioredoxin-like_sf"/>
</dbReference>
<keyword evidence="5 7" id="KW-1015">Disulfide bond</keyword>
<feature type="domain" description="Thioredoxin" evidence="10">
    <location>
        <begin position="11"/>
        <end position="170"/>
    </location>
</feature>
<dbReference type="PROSITE" id="PS51352">
    <property type="entry name" value="THIOREDOXIN_2"/>
    <property type="match status" value="1"/>
</dbReference>
<dbReference type="SUPFAM" id="SSF52833">
    <property type="entry name" value="Thioredoxin-like"/>
    <property type="match status" value="1"/>
</dbReference>
<sequence length="224" mass="25046">MWRLWTVLLLLFPLAAMASGTAETFDEGIDYQLIAPRPTLPVNTSGGKVQVAEFFWYQCPHCANLEPKLEHWLSHDKPAGAEFVRVPAVLAPNWFFMARVFYTAELLGVEERMTPVLFKAIQAQGARMENLDGVTALFAQHGVSEHRFKAAFESLSVETHVRRAIQLTREYGITGVPTLVVDGRYRVNPNQAGSYARMFQIVDYLVRKVRAEQSTKAATSDGGA</sequence>
<dbReference type="RefSeq" id="WP_070079445.1">
    <property type="nucleotide sequence ID" value="NZ_CP017415.1"/>
</dbReference>
<feature type="chain" id="PRO_5009108433" description="Thiol:disulfide interchange protein" evidence="9">
    <location>
        <begin position="19"/>
        <end position="224"/>
    </location>
</feature>
<reference evidence="12" key="1">
    <citation type="submission" date="2016-09" db="EMBL/GenBank/DDBJ databases">
        <title>Acidihalobacter prosperus F5.</title>
        <authorList>
            <person name="Khaleque H.N."/>
            <person name="Ramsay J.P."/>
            <person name="Kaksonen A.H."/>
            <person name="Boxall N.J."/>
            <person name="Watkin E.L.J."/>
        </authorList>
    </citation>
    <scope>NUCLEOTIDE SEQUENCE [LARGE SCALE GENOMIC DNA]</scope>
    <source>
        <strain evidence="12">F5</strain>
    </source>
</reference>
<feature type="signal peptide" evidence="9">
    <location>
        <begin position="1"/>
        <end position="18"/>
    </location>
</feature>
<evidence type="ECO:0000259" key="10">
    <source>
        <dbReference type="PROSITE" id="PS51352"/>
    </source>
</evidence>
<evidence type="ECO:0000256" key="7">
    <source>
        <dbReference type="PIRNR" id="PIRNR001488"/>
    </source>
</evidence>
<name>A0A1D8IRH1_9GAMM</name>
<dbReference type="InterPro" id="IPR050824">
    <property type="entry name" value="Thiol_disulfide_DsbA"/>
</dbReference>
<comment type="subcellular location">
    <subcellularLocation>
        <location evidence="1 7">Periplasm</location>
    </subcellularLocation>
</comment>
<dbReference type="InterPro" id="IPR013766">
    <property type="entry name" value="Thioredoxin_domain"/>
</dbReference>
<evidence type="ECO:0000313" key="11">
    <source>
        <dbReference type="EMBL" id="AOU99092.1"/>
    </source>
</evidence>
<dbReference type="PIRSF" id="PIRSF001488">
    <property type="entry name" value="Tdi_protein"/>
    <property type="match status" value="1"/>
</dbReference>
<keyword evidence="4 7" id="KW-0574">Periplasm</keyword>
<evidence type="ECO:0000256" key="5">
    <source>
        <dbReference type="ARBA" id="ARBA00023157"/>
    </source>
</evidence>
<dbReference type="PANTHER" id="PTHR35891:SF2">
    <property type="entry name" value="THIOL:DISULFIDE INTERCHANGE PROTEIN DSBA"/>
    <property type="match status" value="1"/>
</dbReference>
<evidence type="ECO:0000256" key="8">
    <source>
        <dbReference type="PIRSR" id="PIRSR001488-1"/>
    </source>
</evidence>
<dbReference type="AlphaFoldDB" id="A0A1D8IRH1"/>
<gene>
    <name evidence="11" type="ORF">BI364_15110</name>
</gene>
<evidence type="ECO:0000256" key="9">
    <source>
        <dbReference type="SAM" id="SignalP"/>
    </source>
</evidence>
<dbReference type="Pfam" id="PF01323">
    <property type="entry name" value="DSBA"/>
    <property type="match status" value="1"/>
</dbReference>
<accession>A0A1D8IRH1</accession>
<evidence type="ECO:0000256" key="6">
    <source>
        <dbReference type="ARBA" id="ARBA00023284"/>
    </source>
</evidence>
<feature type="disulfide bond" description="Redox-active" evidence="8">
    <location>
        <begin position="59"/>
        <end position="62"/>
    </location>
</feature>
<dbReference type="InterPro" id="IPR023205">
    <property type="entry name" value="DsbA/DsbL"/>
</dbReference>
<comment type="similarity">
    <text evidence="2">Belongs to the thioredoxin family. DsbA subfamily.</text>
</comment>
<dbReference type="InterPro" id="IPR001853">
    <property type="entry name" value="DSBA-like_thioredoxin_dom"/>
</dbReference>
<dbReference type="CDD" id="cd03019">
    <property type="entry name" value="DsbA_DsbA"/>
    <property type="match status" value="1"/>
</dbReference>
<dbReference type="GO" id="GO:0042597">
    <property type="term" value="C:periplasmic space"/>
    <property type="evidence" value="ECO:0007669"/>
    <property type="project" value="UniProtKB-SubCell"/>
</dbReference>
<keyword evidence="3 9" id="KW-0732">Signal</keyword>
<evidence type="ECO:0000256" key="1">
    <source>
        <dbReference type="ARBA" id="ARBA00004418"/>
    </source>
</evidence>
<keyword evidence="12" id="KW-1185">Reference proteome</keyword>
<evidence type="ECO:0000256" key="4">
    <source>
        <dbReference type="ARBA" id="ARBA00022764"/>
    </source>
</evidence>
<proteinExistence type="inferred from homology"/>
<dbReference type="KEGG" id="aprs:BI364_15110"/>
<evidence type="ECO:0000256" key="2">
    <source>
        <dbReference type="ARBA" id="ARBA00005791"/>
    </source>
</evidence>
<dbReference type="Proteomes" id="UP000095401">
    <property type="component" value="Chromosome"/>
</dbReference>
<organism evidence="11 12">
    <name type="scientific">Acidihalobacter yilgarnensis</name>
    <dbReference type="NCBI Taxonomy" id="2819280"/>
    <lineage>
        <taxon>Bacteria</taxon>
        <taxon>Pseudomonadati</taxon>
        <taxon>Pseudomonadota</taxon>
        <taxon>Gammaproteobacteria</taxon>
        <taxon>Chromatiales</taxon>
        <taxon>Ectothiorhodospiraceae</taxon>
        <taxon>Acidihalobacter</taxon>
    </lineage>
</organism>
<dbReference type="PANTHER" id="PTHR35891">
    <property type="entry name" value="THIOL:DISULFIDE INTERCHANGE PROTEIN DSBA"/>
    <property type="match status" value="1"/>
</dbReference>
<keyword evidence="6" id="KW-0676">Redox-active center</keyword>
<dbReference type="Gene3D" id="3.40.30.10">
    <property type="entry name" value="Glutaredoxin"/>
    <property type="match status" value="1"/>
</dbReference>
<protein>
    <recommendedName>
        <fullName evidence="7">Thiol:disulfide interchange protein</fullName>
    </recommendedName>
</protein>
<evidence type="ECO:0000256" key="3">
    <source>
        <dbReference type="ARBA" id="ARBA00022729"/>
    </source>
</evidence>
<evidence type="ECO:0000313" key="12">
    <source>
        <dbReference type="Proteomes" id="UP000095401"/>
    </source>
</evidence>